<sequence length="209" mass="21499">MKKKENIMALNKAVAVFSIWFACSMLLAISASAADALVPWSGHVPSPAPATRPSLETPLSAPAPKTSAPSAIASLQKVMTGPIGVALSFLALKEVAGNLSHFLPSVFQMMTLKCYCISVFSIQFCSIAVWMLPTMCFFVINLSAPADTSAPSPAGPSPAPTPSTQTPSPPAGHTPAPPTSSASPLASFPAVMSGLIGVALSFFVLKEVA</sequence>
<reference evidence="3 4" key="1">
    <citation type="journal article" date="2021" name="Commun. Biol.">
        <title>The genome of Shorea leprosula (Dipterocarpaceae) highlights the ecological relevance of drought in aseasonal tropical rainforests.</title>
        <authorList>
            <person name="Ng K.K.S."/>
            <person name="Kobayashi M.J."/>
            <person name="Fawcett J.A."/>
            <person name="Hatakeyama M."/>
            <person name="Paape T."/>
            <person name="Ng C.H."/>
            <person name="Ang C.C."/>
            <person name="Tnah L.H."/>
            <person name="Lee C.T."/>
            <person name="Nishiyama T."/>
            <person name="Sese J."/>
            <person name="O'Brien M.J."/>
            <person name="Copetti D."/>
            <person name="Mohd Noor M.I."/>
            <person name="Ong R.C."/>
            <person name="Putra M."/>
            <person name="Sireger I.Z."/>
            <person name="Indrioko S."/>
            <person name="Kosugi Y."/>
            <person name="Izuno A."/>
            <person name="Isagi Y."/>
            <person name="Lee S.L."/>
            <person name="Shimizu K.K."/>
        </authorList>
    </citation>
    <scope>NUCLEOTIDE SEQUENCE [LARGE SCALE GENOMIC DNA]</scope>
    <source>
        <strain evidence="3">214</strain>
    </source>
</reference>
<dbReference type="PROSITE" id="PS51257">
    <property type="entry name" value="PROKAR_LIPOPROTEIN"/>
    <property type="match status" value="1"/>
</dbReference>
<name>A0AAV5IGR0_9ROSI</name>
<evidence type="ECO:0000313" key="4">
    <source>
        <dbReference type="Proteomes" id="UP001054252"/>
    </source>
</evidence>
<dbReference type="AlphaFoldDB" id="A0AAV5IGR0"/>
<feature type="region of interest" description="Disordered" evidence="1">
    <location>
        <begin position="149"/>
        <end position="181"/>
    </location>
</feature>
<evidence type="ECO:0000313" key="3">
    <source>
        <dbReference type="EMBL" id="GKU97007.1"/>
    </source>
</evidence>
<feature type="transmembrane region" description="Helical" evidence="2">
    <location>
        <begin position="83"/>
        <end position="103"/>
    </location>
</feature>
<evidence type="ECO:0000256" key="2">
    <source>
        <dbReference type="SAM" id="Phobius"/>
    </source>
</evidence>
<comment type="caution">
    <text evidence="3">The sequence shown here is derived from an EMBL/GenBank/DDBJ whole genome shotgun (WGS) entry which is preliminary data.</text>
</comment>
<dbReference type="Proteomes" id="UP001054252">
    <property type="component" value="Unassembled WGS sequence"/>
</dbReference>
<protein>
    <submittedName>
        <fullName evidence="3">Uncharacterized protein</fullName>
    </submittedName>
</protein>
<keyword evidence="2" id="KW-0812">Transmembrane</keyword>
<keyword evidence="4" id="KW-1185">Reference proteome</keyword>
<keyword evidence="2" id="KW-1133">Transmembrane helix</keyword>
<keyword evidence="2" id="KW-0472">Membrane</keyword>
<gene>
    <name evidence="3" type="ORF">SLEP1_g10189</name>
</gene>
<dbReference type="EMBL" id="BPVZ01000011">
    <property type="protein sequence ID" value="GKU97007.1"/>
    <property type="molecule type" value="Genomic_DNA"/>
</dbReference>
<proteinExistence type="predicted"/>
<feature type="transmembrane region" description="Helical" evidence="2">
    <location>
        <begin position="185"/>
        <end position="205"/>
    </location>
</feature>
<feature type="transmembrane region" description="Helical" evidence="2">
    <location>
        <begin position="115"/>
        <end position="140"/>
    </location>
</feature>
<feature type="compositionally biased region" description="Pro residues" evidence="1">
    <location>
        <begin position="153"/>
        <end position="178"/>
    </location>
</feature>
<organism evidence="3 4">
    <name type="scientific">Rubroshorea leprosula</name>
    <dbReference type="NCBI Taxonomy" id="152421"/>
    <lineage>
        <taxon>Eukaryota</taxon>
        <taxon>Viridiplantae</taxon>
        <taxon>Streptophyta</taxon>
        <taxon>Embryophyta</taxon>
        <taxon>Tracheophyta</taxon>
        <taxon>Spermatophyta</taxon>
        <taxon>Magnoliopsida</taxon>
        <taxon>eudicotyledons</taxon>
        <taxon>Gunneridae</taxon>
        <taxon>Pentapetalae</taxon>
        <taxon>rosids</taxon>
        <taxon>malvids</taxon>
        <taxon>Malvales</taxon>
        <taxon>Dipterocarpaceae</taxon>
        <taxon>Rubroshorea</taxon>
    </lineage>
</organism>
<evidence type="ECO:0000256" key="1">
    <source>
        <dbReference type="SAM" id="MobiDB-lite"/>
    </source>
</evidence>
<accession>A0AAV5IGR0</accession>